<dbReference type="Proteomes" id="UP001066276">
    <property type="component" value="Chromosome 3_2"/>
</dbReference>
<reference evidence="1" key="1">
    <citation type="journal article" date="2022" name="bioRxiv">
        <title>Sequencing and chromosome-scale assembly of the giantPleurodeles waltlgenome.</title>
        <authorList>
            <person name="Brown T."/>
            <person name="Elewa A."/>
            <person name="Iarovenko S."/>
            <person name="Subramanian E."/>
            <person name="Araus A.J."/>
            <person name="Petzold A."/>
            <person name="Susuki M."/>
            <person name="Suzuki K.-i.T."/>
            <person name="Hayashi T."/>
            <person name="Toyoda A."/>
            <person name="Oliveira C."/>
            <person name="Osipova E."/>
            <person name="Leigh N.D."/>
            <person name="Simon A."/>
            <person name="Yun M.H."/>
        </authorList>
    </citation>
    <scope>NUCLEOTIDE SEQUENCE</scope>
    <source>
        <strain evidence="1">20211129_DDA</strain>
        <tissue evidence="1">Liver</tissue>
    </source>
</reference>
<sequence>MEPFRILNFAGAETSESGEYCFLEDLGFLQRDNPAIVTAAKTSQAIRTVLNNIKDTLQGLRKGGIVDQLLGDKLDEAHLGDRRGLDFWGHYLAGRTEVSTEAPFY</sequence>
<organism evidence="1 2">
    <name type="scientific">Pleurodeles waltl</name>
    <name type="common">Iberian ribbed newt</name>
    <dbReference type="NCBI Taxonomy" id="8319"/>
    <lineage>
        <taxon>Eukaryota</taxon>
        <taxon>Metazoa</taxon>
        <taxon>Chordata</taxon>
        <taxon>Craniata</taxon>
        <taxon>Vertebrata</taxon>
        <taxon>Euteleostomi</taxon>
        <taxon>Amphibia</taxon>
        <taxon>Batrachia</taxon>
        <taxon>Caudata</taxon>
        <taxon>Salamandroidea</taxon>
        <taxon>Salamandridae</taxon>
        <taxon>Pleurodelinae</taxon>
        <taxon>Pleurodeles</taxon>
    </lineage>
</organism>
<gene>
    <name evidence="1" type="ORF">NDU88_004179</name>
</gene>
<evidence type="ECO:0000313" key="1">
    <source>
        <dbReference type="EMBL" id="KAJ1178938.1"/>
    </source>
</evidence>
<protein>
    <submittedName>
        <fullName evidence="1">Uncharacterized protein</fullName>
    </submittedName>
</protein>
<dbReference type="EMBL" id="JANPWB010000006">
    <property type="protein sequence ID" value="KAJ1178938.1"/>
    <property type="molecule type" value="Genomic_DNA"/>
</dbReference>
<accession>A0AAV7TQQ4</accession>
<dbReference type="AlphaFoldDB" id="A0AAV7TQQ4"/>
<keyword evidence="2" id="KW-1185">Reference proteome</keyword>
<comment type="caution">
    <text evidence="1">The sequence shown here is derived from an EMBL/GenBank/DDBJ whole genome shotgun (WGS) entry which is preliminary data.</text>
</comment>
<name>A0AAV7TQQ4_PLEWA</name>
<proteinExistence type="predicted"/>
<evidence type="ECO:0000313" key="2">
    <source>
        <dbReference type="Proteomes" id="UP001066276"/>
    </source>
</evidence>